<dbReference type="Pfam" id="PF00011">
    <property type="entry name" value="HSP20"/>
    <property type="match status" value="1"/>
</dbReference>
<dbReference type="InterPro" id="IPR002068">
    <property type="entry name" value="A-crystallin/Hsp20_dom"/>
</dbReference>
<name>A0A4Q7L7D8_9PSEU</name>
<accession>A0A4Q7L7D8</accession>
<evidence type="ECO:0000259" key="4">
    <source>
        <dbReference type="PROSITE" id="PS01031"/>
    </source>
</evidence>
<dbReference type="Proteomes" id="UP000294257">
    <property type="component" value="Unassembled WGS sequence"/>
</dbReference>
<evidence type="ECO:0000256" key="3">
    <source>
        <dbReference type="SAM" id="MobiDB-lite"/>
    </source>
</evidence>
<gene>
    <name evidence="5" type="ORF">EV193_1011103</name>
</gene>
<proteinExistence type="inferred from homology"/>
<feature type="region of interest" description="Disordered" evidence="3">
    <location>
        <begin position="141"/>
        <end position="167"/>
    </location>
</feature>
<evidence type="ECO:0000313" key="5">
    <source>
        <dbReference type="EMBL" id="RZS45216.1"/>
    </source>
</evidence>
<evidence type="ECO:0000256" key="2">
    <source>
        <dbReference type="RuleBase" id="RU003616"/>
    </source>
</evidence>
<dbReference type="SUPFAM" id="SSF49764">
    <property type="entry name" value="HSP20-like chaperones"/>
    <property type="match status" value="1"/>
</dbReference>
<dbReference type="InterPro" id="IPR008978">
    <property type="entry name" value="HSP20-like_chaperone"/>
</dbReference>
<evidence type="ECO:0000313" key="6">
    <source>
        <dbReference type="Proteomes" id="UP000294257"/>
    </source>
</evidence>
<dbReference type="PROSITE" id="PS01031">
    <property type="entry name" value="SHSP"/>
    <property type="match status" value="1"/>
</dbReference>
<keyword evidence="6" id="KW-1185">Reference proteome</keyword>
<dbReference type="Gene3D" id="2.60.40.790">
    <property type="match status" value="1"/>
</dbReference>
<organism evidence="5 6">
    <name type="scientific">Herbihabitans rhizosphaerae</name>
    <dbReference type="NCBI Taxonomy" id="1872711"/>
    <lineage>
        <taxon>Bacteria</taxon>
        <taxon>Bacillati</taxon>
        <taxon>Actinomycetota</taxon>
        <taxon>Actinomycetes</taxon>
        <taxon>Pseudonocardiales</taxon>
        <taxon>Pseudonocardiaceae</taxon>
        <taxon>Herbihabitans</taxon>
    </lineage>
</organism>
<reference evidence="5 6" key="1">
    <citation type="submission" date="2019-02" db="EMBL/GenBank/DDBJ databases">
        <title>Genomic Encyclopedia of Type Strains, Phase IV (KMG-IV): sequencing the most valuable type-strain genomes for metagenomic binning, comparative biology and taxonomic classification.</title>
        <authorList>
            <person name="Goeker M."/>
        </authorList>
    </citation>
    <scope>NUCLEOTIDE SEQUENCE [LARGE SCALE GENOMIC DNA]</scope>
    <source>
        <strain evidence="5 6">DSM 101727</strain>
    </source>
</reference>
<feature type="domain" description="SHSP" evidence="4">
    <location>
        <begin position="33"/>
        <end position="148"/>
    </location>
</feature>
<dbReference type="RefSeq" id="WP_130342785.1">
    <property type="nucleotide sequence ID" value="NZ_SGWQ01000001.1"/>
</dbReference>
<dbReference type="OrthoDB" id="3855217at2"/>
<dbReference type="InterPro" id="IPR031107">
    <property type="entry name" value="Small_HSP"/>
</dbReference>
<evidence type="ECO:0000256" key="1">
    <source>
        <dbReference type="PROSITE-ProRule" id="PRU00285"/>
    </source>
</evidence>
<comment type="caution">
    <text evidence="5">The sequence shown here is derived from an EMBL/GenBank/DDBJ whole genome shotgun (WGS) entry which is preliminary data.</text>
</comment>
<dbReference type="PANTHER" id="PTHR11527">
    <property type="entry name" value="HEAT-SHOCK PROTEIN 20 FAMILY MEMBER"/>
    <property type="match status" value="1"/>
</dbReference>
<sequence>MALAVRTTRDPFGALFRQLDGDFDSLIRRSFPAGTGQFVPAVDVVKDGTDVVVTVEVPGVDVEKDVEVEVAEGKLVISGSRAERASSEERGVLVRESRSGSFRREFSLPEHVTAESVEATYDRGLLHVRVRDVSKPKVEPRKIQVRGLTAGERPAVEGGTESDKSGE</sequence>
<protein>
    <submittedName>
        <fullName evidence="5">HSP20 family protein</fullName>
    </submittedName>
</protein>
<dbReference type="AlphaFoldDB" id="A0A4Q7L7D8"/>
<dbReference type="CDD" id="cd06464">
    <property type="entry name" value="ACD_sHsps-like"/>
    <property type="match status" value="1"/>
</dbReference>
<dbReference type="EMBL" id="SGWQ01000001">
    <property type="protein sequence ID" value="RZS45216.1"/>
    <property type="molecule type" value="Genomic_DNA"/>
</dbReference>
<comment type="similarity">
    <text evidence="1 2">Belongs to the small heat shock protein (HSP20) family.</text>
</comment>